<dbReference type="NCBIfam" id="TIGR03319">
    <property type="entry name" value="RNase_Y"/>
    <property type="match status" value="1"/>
</dbReference>
<dbReference type="PANTHER" id="PTHR12826">
    <property type="entry name" value="RIBONUCLEASE Y"/>
    <property type="match status" value="1"/>
</dbReference>
<dbReference type="PROSITE" id="PS50084">
    <property type="entry name" value="KH_TYPE_1"/>
    <property type="match status" value="1"/>
</dbReference>
<dbReference type="HOGENOM" id="CLU_028328_1_0_7"/>
<keyword evidence="8" id="KW-0472">Membrane</keyword>
<proteinExistence type="inferred from homology"/>
<dbReference type="Gene3D" id="1.10.3210.10">
    <property type="entry name" value="Hypothetical protein af1432"/>
    <property type="match status" value="1"/>
</dbReference>
<keyword evidence="11" id="KW-0175">Coiled coil</keyword>
<evidence type="ECO:0000313" key="13">
    <source>
        <dbReference type="EMBL" id="EEB34654.1"/>
    </source>
</evidence>
<comment type="similarity">
    <text evidence="9">Belongs to the RNase Y family.</text>
</comment>
<gene>
    <name evidence="9" type="primary">rny</name>
    <name evidence="13" type="ORF">DESPIG_00528</name>
</gene>
<dbReference type="EC" id="3.1.-.-" evidence="9 10"/>
<evidence type="ECO:0000256" key="6">
    <source>
        <dbReference type="ARBA" id="ARBA00022884"/>
    </source>
</evidence>
<evidence type="ECO:0000256" key="9">
    <source>
        <dbReference type="HAMAP-Rule" id="MF_00335"/>
    </source>
</evidence>
<dbReference type="AlphaFoldDB" id="B6WR47"/>
<comment type="caution">
    <text evidence="13">The sequence shown here is derived from an EMBL/GenBank/DDBJ whole genome shotgun (WGS) entry which is preliminary data.</text>
</comment>
<dbReference type="InterPro" id="IPR006674">
    <property type="entry name" value="HD_domain"/>
</dbReference>
<keyword evidence="1" id="KW-1003">Cell membrane</keyword>
<dbReference type="NCBIfam" id="TIGR00277">
    <property type="entry name" value="HDIG"/>
    <property type="match status" value="1"/>
</dbReference>
<reference evidence="13 14" key="2">
    <citation type="submission" date="2008-10" db="EMBL/GenBank/DDBJ databases">
        <authorList>
            <person name="Fulton L."/>
            <person name="Clifton S."/>
            <person name="Fulton B."/>
            <person name="Xu J."/>
            <person name="Minx P."/>
            <person name="Pepin K.H."/>
            <person name="Johnson M."/>
            <person name="Bhonagiri V."/>
            <person name="Nash W.E."/>
            <person name="Mardis E.R."/>
            <person name="Wilson R.K."/>
        </authorList>
    </citation>
    <scope>NUCLEOTIDE SEQUENCE [LARGE SCALE GENOMIC DNA]</scope>
    <source>
        <strain evidence="13 14">ATCC 29098</strain>
    </source>
</reference>
<dbReference type="InterPro" id="IPR004087">
    <property type="entry name" value="KH_dom"/>
</dbReference>
<dbReference type="InterPro" id="IPR017705">
    <property type="entry name" value="Ribonuclease_Y"/>
</dbReference>
<evidence type="ECO:0000256" key="2">
    <source>
        <dbReference type="ARBA" id="ARBA00022692"/>
    </source>
</evidence>
<evidence type="ECO:0000256" key="1">
    <source>
        <dbReference type="ARBA" id="ARBA00022475"/>
    </source>
</evidence>
<feature type="domain" description="HD" evidence="12">
    <location>
        <begin position="337"/>
        <end position="430"/>
    </location>
</feature>
<dbReference type="InterPro" id="IPR022711">
    <property type="entry name" value="RNase_Y_N"/>
</dbReference>
<evidence type="ECO:0000256" key="3">
    <source>
        <dbReference type="ARBA" id="ARBA00022722"/>
    </source>
</evidence>
<evidence type="ECO:0000313" key="14">
    <source>
        <dbReference type="Proteomes" id="UP000003676"/>
    </source>
</evidence>
<comment type="function">
    <text evidence="9">Endoribonuclease that initiates mRNA decay.</text>
</comment>
<dbReference type="Pfam" id="PF01966">
    <property type="entry name" value="HD"/>
    <property type="match status" value="1"/>
</dbReference>
<dbReference type="CDD" id="cd00077">
    <property type="entry name" value="HDc"/>
    <property type="match status" value="1"/>
</dbReference>
<feature type="coiled-coil region" evidence="11">
    <location>
        <begin position="37"/>
        <end position="133"/>
    </location>
</feature>
<dbReference type="Pfam" id="PF12072">
    <property type="entry name" value="RNase_Y_N"/>
    <property type="match status" value="1"/>
</dbReference>
<keyword evidence="4 9" id="KW-0255">Endonuclease</keyword>
<keyword evidence="3 9" id="KW-0540">Nuclease</keyword>
<dbReference type="Pfam" id="PF00013">
    <property type="entry name" value="KH_1"/>
    <property type="match status" value="1"/>
</dbReference>
<reference evidence="13 14" key="1">
    <citation type="submission" date="2008-10" db="EMBL/GenBank/DDBJ databases">
        <title>Draft genome sequence of Desulvovibrio piger (ATCC 29098).</title>
        <authorList>
            <person name="Sudarsanam P."/>
            <person name="Ley R."/>
            <person name="Guruge J."/>
            <person name="Turnbaugh P.J."/>
            <person name="Mahowald M."/>
            <person name="Liep D."/>
            <person name="Gordon J."/>
        </authorList>
    </citation>
    <scope>NUCLEOTIDE SEQUENCE [LARGE SCALE GENOMIC DNA]</scope>
    <source>
        <strain evidence="13 14">ATCC 29098</strain>
    </source>
</reference>
<evidence type="ECO:0000256" key="11">
    <source>
        <dbReference type="SAM" id="Coils"/>
    </source>
</evidence>
<dbReference type="InterPro" id="IPR004088">
    <property type="entry name" value="KH_dom_type_1"/>
</dbReference>
<keyword evidence="5 9" id="KW-0378">Hydrolase</keyword>
<name>B6WR47_9BACT</name>
<evidence type="ECO:0000256" key="4">
    <source>
        <dbReference type="ARBA" id="ARBA00022759"/>
    </source>
</evidence>
<accession>B6WR47</accession>
<evidence type="ECO:0000259" key="12">
    <source>
        <dbReference type="PROSITE" id="PS51831"/>
    </source>
</evidence>
<dbReference type="PANTHER" id="PTHR12826:SF15">
    <property type="entry name" value="RIBONUCLEASE Y"/>
    <property type="match status" value="1"/>
</dbReference>
<evidence type="ECO:0000256" key="5">
    <source>
        <dbReference type="ARBA" id="ARBA00022801"/>
    </source>
</evidence>
<dbReference type="GO" id="GO:0003723">
    <property type="term" value="F:RNA binding"/>
    <property type="evidence" value="ECO:0007669"/>
    <property type="project" value="UniProtKB-UniRule"/>
</dbReference>
<dbReference type="eggNOG" id="COG1418">
    <property type="taxonomic scope" value="Bacteria"/>
</dbReference>
<dbReference type="SMART" id="SM00471">
    <property type="entry name" value="HDc"/>
    <property type="match status" value="1"/>
</dbReference>
<dbReference type="InterPro" id="IPR036612">
    <property type="entry name" value="KH_dom_type_1_sf"/>
</dbReference>
<dbReference type="PROSITE" id="PS51831">
    <property type="entry name" value="HD"/>
    <property type="match status" value="1"/>
</dbReference>
<organism evidence="13 14">
    <name type="scientific">Desulfovibrio piger ATCC 29098</name>
    <dbReference type="NCBI Taxonomy" id="411464"/>
    <lineage>
        <taxon>Bacteria</taxon>
        <taxon>Pseudomonadati</taxon>
        <taxon>Thermodesulfobacteriota</taxon>
        <taxon>Desulfovibrionia</taxon>
        <taxon>Desulfovibrionales</taxon>
        <taxon>Desulfovibrionaceae</taxon>
        <taxon>Desulfovibrio</taxon>
    </lineage>
</organism>
<dbReference type="CDD" id="cd22431">
    <property type="entry name" value="KH-I_RNaseY"/>
    <property type="match status" value="1"/>
</dbReference>
<dbReference type="SUPFAM" id="SSF109604">
    <property type="entry name" value="HD-domain/PDEase-like"/>
    <property type="match status" value="1"/>
</dbReference>
<protein>
    <recommendedName>
        <fullName evidence="9 10">Ribonuclease Y</fullName>
        <shortName evidence="9">RNase Y</shortName>
        <ecNumber evidence="9 10">3.1.-.-</ecNumber>
    </recommendedName>
</protein>
<dbReference type="STRING" id="901.DESPIGER_0213"/>
<evidence type="ECO:0000256" key="7">
    <source>
        <dbReference type="ARBA" id="ARBA00022989"/>
    </source>
</evidence>
<dbReference type="SUPFAM" id="SSF54791">
    <property type="entry name" value="Eukaryotic type KH-domain (KH-domain type I)"/>
    <property type="match status" value="1"/>
</dbReference>
<dbReference type="GO" id="GO:0005886">
    <property type="term" value="C:plasma membrane"/>
    <property type="evidence" value="ECO:0007669"/>
    <property type="project" value="UniProtKB-UniRule"/>
</dbReference>
<keyword evidence="2" id="KW-0812">Transmembrane</keyword>
<dbReference type="InterPro" id="IPR003607">
    <property type="entry name" value="HD/PDEase_dom"/>
</dbReference>
<dbReference type="InterPro" id="IPR006675">
    <property type="entry name" value="HDIG_dom"/>
</dbReference>
<keyword evidence="6 9" id="KW-0694">RNA-binding</keyword>
<dbReference type="SMART" id="SM00322">
    <property type="entry name" value="KH"/>
    <property type="match status" value="1"/>
</dbReference>
<dbReference type="GO" id="GO:0006402">
    <property type="term" value="P:mRNA catabolic process"/>
    <property type="evidence" value="ECO:0007669"/>
    <property type="project" value="UniProtKB-UniRule"/>
</dbReference>
<keyword evidence="7" id="KW-1133">Transmembrane helix</keyword>
<evidence type="ECO:0000256" key="8">
    <source>
        <dbReference type="ARBA" id="ARBA00023136"/>
    </source>
</evidence>
<dbReference type="EMBL" id="ABXU01000021">
    <property type="protein sequence ID" value="EEB34654.1"/>
    <property type="molecule type" value="Genomic_DNA"/>
</dbReference>
<dbReference type="Gene3D" id="3.30.1370.10">
    <property type="entry name" value="K Homology domain, type 1"/>
    <property type="match status" value="1"/>
</dbReference>
<sequence length="521" mass="58422">MVMDFMDIVWLALAAVIGLLVGALVHKSVTTKRIGDADELAKRIVEEARKEAQAQKKEILIQGQDDLFNQKRELENEFKEREREVKLRERKLEEMGGRLEEKLEKATAKEHELLAAEKDLARKERQLAESEEFLQTRIDEEEQRLSEIAGLTAEEAKARLFAEVEAKTRHESAKMIRQIETEAKETADRKAKEILCNVIQRYAGDYVNEQTVTAVSLPSEDMKGRIIGREGRNIRALEAATGVDLIIDDTPETVILSAYSPLRRQVAKMALERLIQDGRIHPARIEDIVQKCEQELDAQVREVGEQATFDAGVHGIHPEIIRLLGQLRYRTSFTQNVLQHSLEVSALCGMMAAELGMDVKKAKRAGLLHDIGKAVDHEVEGPHALIGADIAKKYNEGKDIVHAIAAHHEDQRPSTALAVLVQAADSISGARPGARKELLENYVKRLEELEGIATSFEGVSKAYAIQAGREIRVMVNPDNVDDDATYLLCKDIAEKIEKNLTYPGQIRVTVIRERRAMGFAK</sequence>
<dbReference type="GO" id="GO:0016787">
    <property type="term" value="F:hydrolase activity"/>
    <property type="evidence" value="ECO:0007669"/>
    <property type="project" value="UniProtKB-KW"/>
</dbReference>
<dbReference type="HAMAP" id="MF_00335">
    <property type="entry name" value="RNase_Y"/>
    <property type="match status" value="1"/>
</dbReference>
<dbReference type="Proteomes" id="UP000003676">
    <property type="component" value="Unassembled WGS sequence"/>
</dbReference>
<dbReference type="FunFam" id="1.10.3210.10:FF:000022">
    <property type="entry name" value="Ribonuclease Y"/>
    <property type="match status" value="1"/>
</dbReference>
<evidence type="ECO:0000256" key="10">
    <source>
        <dbReference type="NCBIfam" id="TIGR03319"/>
    </source>
</evidence>
<dbReference type="GO" id="GO:0004521">
    <property type="term" value="F:RNA endonuclease activity"/>
    <property type="evidence" value="ECO:0007669"/>
    <property type="project" value="UniProtKB-UniRule"/>
</dbReference>